<protein>
    <submittedName>
        <fullName evidence="1">Uncharacterized protein</fullName>
    </submittedName>
</protein>
<evidence type="ECO:0000313" key="1">
    <source>
        <dbReference type="EMBL" id="KKM64733.1"/>
    </source>
</evidence>
<dbReference type="AlphaFoldDB" id="A0A0F9J5A2"/>
<dbReference type="EMBL" id="LAZR01010844">
    <property type="protein sequence ID" value="KKM64733.1"/>
    <property type="molecule type" value="Genomic_DNA"/>
</dbReference>
<gene>
    <name evidence="1" type="ORF">LCGC14_1498360</name>
</gene>
<comment type="caution">
    <text evidence="1">The sequence shown here is derived from an EMBL/GenBank/DDBJ whole genome shotgun (WGS) entry which is preliminary data.</text>
</comment>
<organism evidence="1">
    <name type="scientific">marine sediment metagenome</name>
    <dbReference type="NCBI Taxonomy" id="412755"/>
    <lineage>
        <taxon>unclassified sequences</taxon>
        <taxon>metagenomes</taxon>
        <taxon>ecological metagenomes</taxon>
    </lineage>
</organism>
<reference evidence="1" key="1">
    <citation type="journal article" date="2015" name="Nature">
        <title>Complex archaea that bridge the gap between prokaryotes and eukaryotes.</title>
        <authorList>
            <person name="Spang A."/>
            <person name="Saw J.H."/>
            <person name="Jorgensen S.L."/>
            <person name="Zaremba-Niedzwiedzka K."/>
            <person name="Martijn J."/>
            <person name="Lind A.E."/>
            <person name="van Eijk R."/>
            <person name="Schleper C."/>
            <person name="Guy L."/>
            <person name="Ettema T.J."/>
        </authorList>
    </citation>
    <scope>NUCLEOTIDE SEQUENCE</scope>
</reference>
<proteinExistence type="predicted"/>
<feature type="non-terminal residue" evidence="1">
    <location>
        <position position="85"/>
    </location>
</feature>
<name>A0A0F9J5A2_9ZZZZ</name>
<sequence length="85" mass="9812">MTDPLLTPKKIRKDNPYPDLIRGNRTFGEARLWEDGAEYAQEYYEAQLLKLKARPDKEKIAEGVARMMHAPPCNKYGEVCGHYDV</sequence>
<accession>A0A0F9J5A2</accession>